<comment type="caution">
    <text evidence="11">The sequence shown here is derived from an EMBL/GenBank/DDBJ whole genome shotgun (WGS) entry which is preliminary data.</text>
</comment>
<sequence>MASCGEGVKKVVGEGGGPAAKFCDFCGASPAVLHCRADAAFLCGACDGRVHGANGLASRHERTRLCEVCERAPAAVACKADAAALCATCDVDIHSANPLARRHHRVPLPTFVGPPAATNASLQEDGDSGYSLLQQESAVPRFFFSDADAYLDLDYADEPKAVDEEANPSACLLFPGGGGSGWNLDLNATGLKLEPDLSFCHSESSEAAVVPDMSQAMAATSWNNWDPAAARAEREVILTRYREKRKTRRFEKTIRYASRKAYAEARPRVKGRFIKRTAAEVDGIYSSAEESMTALMADNDYGVVPSY</sequence>
<dbReference type="EMBL" id="JACMSC010000014">
    <property type="protein sequence ID" value="KAG6490348.1"/>
    <property type="molecule type" value="Genomic_DNA"/>
</dbReference>
<feature type="domain" description="B box-type" evidence="9">
    <location>
        <begin position="61"/>
        <end position="108"/>
    </location>
</feature>
<dbReference type="PANTHER" id="PTHR31319:SF53">
    <property type="entry name" value="ZINC FINGER PROTEIN CONSTANS-LIKE 5"/>
    <property type="match status" value="1"/>
</dbReference>
<dbReference type="OrthoDB" id="153872at2759"/>
<name>A0A8J5FM95_ZINOF</name>
<evidence type="ECO:0000256" key="4">
    <source>
        <dbReference type="ARBA" id="ARBA00022771"/>
    </source>
</evidence>
<keyword evidence="3" id="KW-0479">Metal-binding</keyword>
<keyword evidence="5" id="KW-0862">Zinc</keyword>
<evidence type="ECO:0000313" key="12">
    <source>
        <dbReference type="Proteomes" id="UP000734854"/>
    </source>
</evidence>
<accession>A0A8J5FM95</accession>
<evidence type="ECO:0000259" key="9">
    <source>
        <dbReference type="PROSITE" id="PS50119"/>
    </source>
</evidence>
<dbReference type="PROSITE" id="PS50119">
    <property type="entry name" value="ZF_BBOX"/>
    <property type="match status" value="2"/>
</dbReference>
<evidence type="ECO:0000256" key="7">
    <source>
        <dbReference type="PROSITE-ProRule" id="PRU00024"/>
    </source>
</evidence>
<dbReference type="InterPro" id="IPR010402">
    <property type="entry name" value="CCT_domain"/>
</dbReference>
<dbReference type="CDD" id="cd19821">
    <property type="entry name" value="Bbox1_BBX-like"/>
    <property type="match status" value="1"/>
</dbReference>
<dbReference type="GO" id="GO:0008270">
    <property type="term" value="F:zinc ion binding"/>
    <property type="evidence" value="ECO:0007669"/>
    <property type="project" value="UniProtKB-KW"/>
</dbReference>
<evidence type="ECO:0000259" key="10">
    <source>
        <dbReference type="PROSITE" id="PS51017"/>
    </source>
</evidence>
<dbReference type="Proteomes" id="UP000734854">
    <property type="component" value="Unassembled WGS sequence"/>
</dbReference>
<reference evidence="11 12" key="1">
    <citation type="submission" date="2020-08" db="EMBL/GenBank/DDBJ databases">
        <title>Plant Genome Project.</title>
        <authorList>
            <person name="Zhang R.-G."/>
        </authorList>
    </citation>
    <scope>NUCLEOTIDE SEQUENCE [LARGE SCALE GENOMIC DNA]</scope>
    <source>
        <tissue evidence="11">Rhizome</tissue>
    </source>
</reference>
<evidence type="ECO:0000256" key="8">
    <source>
        <dbReference type="PROSITE-ProRule" id="PRU00357"/>
    </source>
</evidence>
<evidence type="ECO:0000256" key="6">
    <source>
        <dbReference type="ARBA" id="ARBA00023242"/>
    </source>
</evidence>
<keyword evidence="12" id="KW-1185">Reference proteome</keyword>
<comment type="subcellular location">
    <subcellularLocation>
        <location evidence="1 8">Nucleus</location>
    </subcellularLocation>
</comment>
<proteinExistence type="inferred from homology"/>
<dbReference type="GO" id="GO:0003700">
    <property type="term" value="F:DNA-binding transcription factor activity"/>
    <property type="evidence" value="ECO:0007669"/>
    <property type="project" value="TreeGrafter"/>
</dbReference>
<dbReference type="Pfam" id="PF00643">
    <property type="entry name" value="zf-B_box"/>
    <property type="match status" value="1"/>
</dbReference>
<evidence type="ECO:0000313" key="11">
    <source>
        <dbReference type="EMBL" id="KAG6490348.1"/>
    </source>
</evidence>
<dbReference type="GO" id="GO:0005634">
    <property type="term" value="C:nucleus"/>
    <property type="evidence" value="ECO:0007669"/>
    <property type="project" value="UniProtKB-SubCell"/>
</dbReference>
<dbReference type="PROSITE" id="PS51017">
    <property type="entry name" value="CCT"/>
    <property type="match status" value="1"/>
</dbReference>
<keyword evidence="4 7" id="KW-0863">Zinc-finger</keyword>
<evidence type="ECO:0000256" key="2">
    <source>
        <dbReference type="ARBA" id="ARBA00010024"/>
    </source>
</evidence>
<feature type="domain" description="CCT" evidence="10">
    <location>
        <begin position="234"/>
        <end position="276"/>
    </location>
</feature>
<evidence type="ECO:0000256" key="5">
    <source>
        <dbReference type="ARBA" id="ARBA00022833"/>
    </source>
</evidence>
<evidence type="ECO:0000256" key="1">
    <source>
        <dbReference type="ARBA" id="ARBA00004123"/>
    </source>
</evidence>
<protein>
    <recommendedName>
        <fullName evidence="13">CONSTANS-like protein</fullName>
    </recommendedName>
</protein>
<organism evidence="11 12">
    <name type="scientific">Zingiber officinale</name>
    <name type="common">Ginger</name>
    <name type="synonym">Amomum zingiber</name>
    <dbReference type="NCBI Taxonomy" id="94328"/>
    <lineage>
        <taxon>Eukaryota</taxon>
        <taxon>Viridiplantae</taxon>
        <taxon>Streptophyta</taxon>
        <taxon>Embryophyta</taxon>
        <taxon>Tracheophyta</taxon>
        <taxon>Spermatophyta</taxon>
        <taxon>Magnoliopsida</taxon>
        <taxon>Liliopsida</taxon>
        <taxon>Zingiberales</taxon>
        <taxon>Zingiberaceae</taxon>
        <taxon>Zingiber</taxon>
    </lineage>
</organism>
<dbReference type="AlphaFoldDB" id="A0A8J5FM95"/>
<evidence type="ECO:0000256" key="3">
    <source>
        <dbReference type="ARBA" id="ARBA00022723"/>
    </source>
</evidence>
<gene>
    <name evidence="11" type="ORF">ZIOFF_051638</name>
</gene>
<feature type="domain" description="B box-type" evidence="9">
    <location>
        <begin position="18"/>
        <end position="65"/>
    </location>
</feature>
<dbReference type="InterPro" id="IPR045281">
    <property type="entry name" value="CONSTANS-like"/>
</dbReference>
<dbReference type="InterPro" id="IPR049808">
    <property type="entry name" value="CONSTANS-like_Bbox1"/>
</dbReference>
<dbReference type="InterPro" id="IPR000315">
    <property type="entry name" value="Znf_B-box"/>
</dbReference>
<dbReference type="GO" id="GO:0009909">
    <property type="term" value="P:regulation of flower development"/>
    <property type="evidence" value="ECO:0007669"/>
    <property type="project" value="InterPro"/>
</dbReference>
<dbReference type="PANTHER" id="PTHR31319">
    <property type="entry name" value="ZINC FINGER PROTEIN CONSTANS-LIKE 4"/>
    <property type="match status" value="1"/>
</dbReference>
<dbReference type="SMART" id="SM00336">
    <property type="entry name" value="BBOX"/>
    <property type="match status" value="2"/>
</dbReference>
<evidence type="ECO:0008006" key="13">
    <source>
        <dbReference type="Google" id="ProtNLM"/>
    </source>
</evidence>
<keyword evidence="6 8" id="KW-0539">Nucleus</keyword>
<comment type="similarity">
    <text evidence="2">Belongs to the CONSTANS family.</text>
</comment>
<dbReference type="Pfam" id="PF06203">
    <property type="entry name" value="CCT"/>
    <property type="match status" value="1"/>
</dbReference>